<name>A0A5C2H5P6_9BACT</name>
<proteinExistence type="predicted"/>
<comment type="subcellular location">
    <subcellularLocation>
        <location evidence="1">Cell membrane</location>
        <topology evidence="1">Multi-pass membrane protein</topology>
    </subcellularLocation>
</comment>
<dbReference type="Pfam" id="PF03176">
    <property type="entry name" value="MMPL"/>
    <property type="match status" value="2"/>
</dbReference>
<gene>
    <name evidence="6" type="ORF">APAC_1006</name>
</gene>
<dbReference type="InterPro" id="IPR004869">
    <property type="entry name" value="MMPL_dom"/>
</dbReference>
<dbReference type="OrthoDB" id="5429313at2"/>
<dbReference type="PROSITE" id="PS50156">
    <property type="entry name" value="SSD"/>
    <property type="match status" value="1"/>
</dbReference>
<evidence type="ECO:0000256" key="3">
    <source>
        <dbReference type="ARBA" id="ARBA00022692"/>
    </source>
</evidence>
<accession>A0A5C2H5P6</accession>
<dbReference type="InterPro" id="IPR050545">
    <property type="entry name" value="Mycobact_MmpL"/>
</dbReference>
<keyword evidence="2" id="KW-1003">Cell membrane</keyword>
<reference evidence="6 7" key="3">
    <citation type="submission" date="2019-09" db="EMBL/GenBank/DDBJ databases">
        <title>Taxonomic note: a critical rebuttal of the proposed division of the genus Arcobacter into six genera, emended descriptions of Arcobacter anaerophilus and the genus Arcobacter, and an assessment of genus-level boundaries for Epsilonproteobacteria using in silico genomic comparator tools.</title>
        <authorList>
            <person name="On S.L.W."/>
            <person name="Miller W.G."/>
            <person name="Biggs P."/>
            <person name="Cornelius A."/>
            <person name="Vandamme P."/>
        </authorList>
    </citation>
    <scope>NUCLEOTIDE SEQUENCE [LARGE SCALE GENOMIC DNA]</scope>
    <source>
        <strain evidence="6 7">LMG 26638</strain>
    </source>
</reference>
<keyword evidence="4" id="KW-1133">Transmembrane helix</keyword>
<evidence type="ECO:0000313" key="6">
    <source>
        <dbReference type="EMBL" id="QEP34133.1"/>
    </source>
</evidence>
<keyword evidence="7" id="KW-1185">Reference proteome</keyword>
<evidence type="ECO:0000256" key="2">
    <source>
        <dbReference type="ARBA" id="ARBA00022475"/>
    </source>
</evidence>
<sequence length="833" mass="95060">MIKKFYDKLILKYPLAILIILLSLIGILGYFATKLEIDASSETLLVEDDKDLKFYREVNKTYKNPNFLIVAFSPKQGELLDEKNLNIIENISKDFLSLDVVENVTSILNVPLLQSPIKPISELVSGIDTLQTKQNPNKDLIKNEFLTSPLYKNALVSEDLKTTAIVLSLKEERKYYELLEKRNLLLKKQKNNSATNDDLKELELIQKEFKKYRDYLREKESKDIENIRNIISKYSNDSKIFLGGVSMIANDVIGFVKNDLKIYGSTLVFILIFILWFIFRHIRWIVIPISICILSVISTTGLLGLFGWEVTVISSNFISLQLIITISIILHLIVRYRELNVKYKHASQYKLVINTILSKFNPSFFAVVTTITGFASLVLSSIEPVKNLGLMMSAGIAISLIIAFLVFPVLLILMKRKDEHDNKTSNFSLIDKCIKIVENSKRAIIIASIIVVAFSLTGASKLIVENSFINYFKKSTDIYKGMEVIDEQLGGTTPLDIIVKFKSIEKKVEEKPEQNDAFDMFDSFDNEFEANANDEQYWFTKDKMDTITAIHDYLETLPQIGKVNSLATLLKIGKILNDGKELDGITLALLYNEIPSEYKDLILSPYINIEKNEARISMRIIDSNPELRRNELLNKIKYDVEQIIEDKDTTFRLSNLMVLYNNMLQSLFDSQIKTLGFVLIILLIMFLILFRSVKVALIALATNIVPISAIFGIMGWLNIPLDIMTITIAAISIGIGVDDTIHYIHRYKEEFKVDHNYVNSMRRAHKSIGFAMYYTSIVIMLGFSILILSNLIPTIYFGLLTVVVMASLLTSALLLLPRLMIIFKPYEKLKVEK</sequence>
<evidence type="ECO:0000313" key="7">
    <source>
        <dbReference type="Proteomes" id="UP000322726"/>
    </source>
</evidence>
<dbReference type="KEGG" id="apai:APAC_1006"/>
<reference evidence="6 7" key="1">
    <citation type="submission" date="2019-09" db="EMBL/GenBank/DDBJ databases">
        <title>Complete genome sequencing of four Arcobacter species reveals a diverse suite of mobile elements.</title>
        <authorList>
            <person name="Miller W.G."/>
            <person name="Yee E."/>
            <person name="Bono J.L."/>
        </authorList>
    </citation>
    <scope>NUCLEOTIDE SEQUENCE [LARGE SCALE GENOMIC DNA]</scope>
    <source>
        <strain evidence="6 7">LMG 26638</strain>
    </source>
</reference>
<dbReference type="Proteomes" id="UP000322726">
    <property type="component" value="Chromosome"/>
</dbReference>
<protein>
    <submittedName>
        <fullName evidence="6">RND superfamily transporter</fullName>
    </submittedName>
</protein>
<evidence type="ECO:0000256" key="4">
    <source>
        <dbReference type="ARBA" id="ARBA00022989"/>
    </source>
</evidence>
<dbReference type="InterPro" id="IPR000731">
    <property type="entry name" value="SSD"/>
</dbReference>
<keyword evidence="3" id="KW-0812">Transmembrane</keyword>
<dbReference type="Gene3D" id="1.20.1640.10">
    <property type="entry name" value="Multidrug efflux transporter AcrB transmembrane domain"/>
    <property type="match status" value="2"/>
</dbReference>
<dbReference type="SUPFAM" id="SSF82866">
    <property type="entry name" value="Multidrug efflux transporter AcrB transmembrane domain"/>
    <property type="match status" value="2"/>
</dbReference>
<dbReference type="AlphaFoldDB" id="A0A5C2H5P6"/>
<dbReference type="RefSeq" id="WP_130233089.1">
    <property type="nucleotide sequence ID" value="NZ_BMEF01000034.1"/>
</dbReference>
<organism evidence="6 7">
    <name type="scientific">Malaciobacter pacificus</name>
    <dbReference type="NCBI Taxonomy" id="1080223"/>
    <lineage>
        <taxon>Bacteria</taxon>
        <taxon>Pseudomonadati</taxon>
        <taxon>Campylobacterota</taxon>
        <taxon>Epsilonproteobacteria</taxon>
        <taxon>Campylobacterales</taxon>
        <taxon>Arcobacteraceae</taxon>
        <taxon>Malaciobacter</taxon>
    </lineage>
</organism>
<keyword evidence="5" id="KW-0472">Membrane</keyword>
<dbReference type="GO" id="GO:0005886">
    <property type="term" value="C:plasma membrane"/>
    <property type="evidence" value="ECO:0007669"/>
    <property type="project" value="UniProtKB-SubCell"/>
</dbReference>
<dbReference type="PANTHER" id="PTHR33406:SF12">
    <property type="entry name" value="BLR2997 PROTEIN"/>
    <property type="match status" value="1"/>
</dbReference>
<reference evidence="7" key="2">
    <citation type="submission" date="2019-09" db="EMBL/GenBank/DDBJ databases">
        <title>Complete genome sequencing of four Arcobacter species reveals a diverse suite of mobile elements.</title>
        <authorList>
            <person name="On S.L.W."/>
            <person name="Miller W.G."/>
            <person name="Biggs P."/>
            <person name="Cornelius A."/>
            <person name="Vandamme P."/>
        </authorList>
    </citation>
    <scope>NUCLEOTIDE SEQUENCE [LARGE SCALE GENOMIC DNA]</scope>
    <source>
        <strain evidence="7">LMG 26638</strain>
    </source>
</reference>
<evidence type="ECO:0000256" key="1">
    <source>
        <dbReference type="ARBA" id="ARBA00004651"/>
    </source>
</evidence>
<dbReference type="PANTHER" id="PTHR33406">
    <property type="entry name" value="MEMBRANE PROTEIN MJ1562-RELATED"/>
    <property type="match status" value="1"/>
</dbReference>
<dbReference type="EMBL" id="CP035928">
    <property type="protein sequence ID" value="QEP34133.1"/>
    <property type="molecule type" value="Genomic_DNA"/>
</dbReference>
<evidence type="ECO:0000256" key="5">
    <source>
        <dbReference type="ARBA" id="ARBA00023136"/>
    </source>
</evidence>